<dbReference type="Pfam" id="PF01966">
    <property type="entry name" value="HD"/>
    <property type="match status" value="1"/>
</dbReference>
<keyword evidence="3" id="KW-0547">Nucleotide-binding</keyword>
<dbReference type="GO" id="GO:0008803">
    <property type="term" value="F:bis(5'-nucleosyl)-tetraphosphatase (symmetrical) activity"/>
    <property type="evidence" value="ECO:0007669"/>
    <property type="project" value="UniProtKB-EC"/>
</dbReference>
<keyword evidence="9" id="KW-1185">Reference proteome</keyword>
<evidence type="ECO:0000256" key="3">
    <source>
        <dbReference type="ARBA" id="ARBA00022741"/>
    </source>
</evidence>
<dbReference type="RefSeq" id="WP_214789610.1">
    <property type="nucleotide sequence ID" value="NZ_JANIEL010000077.1"/>
</dbReference>
<evidence type="ECO:0000256" key="4">
    <source>
        <dbReference type="ARBA" id="ARBA00022801"/>
    </source>
</evidence>
<dbReference type="InterPro" id="IPR006675">
    <property type="entry name" value="HDIG_dom"/>
</dbReference>
<keyword evidence="5" id="KW-0408">Iron</keyword>
<proteinExistence type="predicted"/>
<dbReference type="Proteomes" id="UP001596439">
    <property type="component" value="Unassembled WGS sequence"/>
</dbReference>
<dbReference type="Gene3D" id="1.10.3210.10">
    <property type="entry name" value="Hypothetical protein af1432"/>
    <property type="match status" value="1"/>
</dbReference>
<dbReference type="InterPro" id="IPR005249">
    <property type="entry name" value="YqeK"/>
</dbReference>
<keyword evidence="2" id="KW-0479">Metal-binding</keyword>
<feature type="domain" description="HD" evidence="7">
    <location>
        <begin position="18"/>
        <end position="131"/>
    </location>
</feature>
<evidence type="ECO:0000256" key="2">
    <source>
        <dbReference type="ARBA" id="ARBA00022723"/>
    </source>
</evidence>
<keyword evidence="4 8" id="KW-0378">Hydrolase</keyword>
<dbReference type="CDD" id="cd00077">
    <property type="entry name" value="HDc"/>
    <property type="match status" value="1"/>
</dbReference>
<dbReference type="InterPro" id="IPR006674">
    <property type="entry name" value="HD_domain"/>
</dbReference>
<dbReference type="PROSITE" id="PS51831">
    <property type="entry name" value="HD"/>
    <property type="match status" value="1"/>
</dbReference>
<evidence type="ECO:0000256" key="5">
    <source>
        <dbReference type="ARBA" id="ARBA00023004"/>
    </source>
</evidence>
<evidence type="ECO:0000313" key="9">
    <source>
        <dbReference type="Proteomes" id="UP001596439"/>
    </source>
</evidence>
<dbReference type="SMART" id="SM00471">
    <property type="entry name" value="HDc"/>
    <property type="match status" value="1"/>
</dbReference>
<sequence>MTFEEAHELIKRTLPEKRYIHTLGVVETAERMAIQYGENVEQARLAAMLHDYAKYVDTEEMRQVVIEEGLDSALLEYGDELLHAPVGAVLLARQYDLDEAVLSAIRNHTTGEPGMSRLDQILFVADAIEPNRNYPGVDRLRAEAAQSLEAAVVATLRQTIEFLLKKSVRIFPLTIDTYNDFVNTP</sequence>
<dbReference type="EMBL" id="JBHTCE010000001">
    <property type="protein sequence ID" value="MFC7390494.1"/>
    <property type="molecule type" value="Genomic_DNA"/>
</dbReference>
<organism evidence="8 9">
    <name type="scientific">Exiguobacterium aestuarii</name>
    <dbReference type="NCBI Taxonomy" id="273527"/>
    <lineage>
        <taxon>Bacteria</taxon>
        <taxon>Bacillati</taxon>
        <taxon>Bacillota</taxon>
        <taxon>Bacilli</taxon>
        <taxon>Bacillales</taxon>
        <taxon>Bacillales Family XII. Incertae Sedis</taxon>
        <taxon>Exiguobacterium</taxon>
    </lineage>
</organism>
<dbReference type="PANTHER" id="PTHR35795">
    <property type="entry name" value="SLR1885 PROTEIN"/>
    <property type="match status" value="1"/>
</dbReference>
<evidence type="ECO:0000256" key="1">
    <source>
        <dbReference type="ARBA" id="ARBA00012506"/>
    </source>
</evidence>
<dbReference type="NCBIfam" id="TIGR00488">
    <property type="entry name" value="bis(5'-nucleosyl)-tetraphosphatase (symmetrical) YqeK"/>
    <property type="match status" value="1"/>
</dbReference>
<gene>
    <name evidence="8" type="primary">yqeK</name>
    <name evidence="8" type="ORF">ACFQO8_10050</name>
</gene>
<reference evidence="9" key="1">
    <citation type="journal article" date="2019" name="Int. J. Syst. Evol. Microbiol.">
        <title>The Global Catalogue of Microorganisms (GCM) 10K type strain sequencing project: providing services to taxonomists for standard genome sequencing and annotation.</title>
        <authorList>
            <consortium name="The Broad Institute Genomics Platform"/>
            <consortium name="The Broad Institute Genome Sequencing Center for Infectious Disease"/>
            <person name="Wu L."/>
            <person name="Ma J."/>
        </authorList>
    </citation>
    <scope>NUCLEOTIDE SEQUENCE [LARGE SCALE GENOMIC DNA]</scope>
    <source>
        <strain evidence="9">CCUG 55590</strain>
    </source>
</reference>
<protein>
    <recommendedName>
        <fullName evidence="1">bis(5'-nucleosyl)-tetraphosphatase (symmetrical)</fullName>
        <ecNumber evidence="1">3.6.1.41</ecNumber>
    </recommendedName>
</protein>
<comment type="catalytic activity">
    <reaction evidence="6">
        <text>P(1),P(4)-bis(5'-adenosyl) tetraphosphate + H2O = 2 ADP + 2 H(+)</text>
        <dbReference type="Rhea" id="RHEA:24252"/>
        <dbReference type="ChEBI" id="CHEBI:15377"/>
        <dbReference type="ChEBI" id="CHEBI:15378"/>
        <dbReference type="ChEBI" id="CHEBI:58141"/>
        <dbReference type="ChEBI" id="CHEBI:456216"/>
        <dbReference type="EC" id="3.6.1.41"/>
    </reaction>
</comment>
<dbReference type="SUPFAM" id="SSF109604">
    <property type="entry name" value="HD-domain/PDEase-like"/>
    <property type="match status" value="1"/>
</dbReference>
<accession>A0ABW2PN32</accession>
<comment type="caution">
    <text evidence="8">The sequence shown here is derived from an EMBL/GenBank/DDBJ whole genome shotgun (WGS) entry which is preliminary data.</text>
</comment>
<dbReference type="PANTHER" id="PTHR35795:SF1">
    <property type="entry name" value="BIS(5'-NUCLEOSYL)-TETRAPHOSPHATASE, SYMMETRICAL"/>
    <property type="match status" value="1"/>
</dbReference>
<name>A0ABW2PN32_9BACL</name>
<dbReference type="EC" id="3.6.1.41" evidence="1"/>
<dbReference type="InterPro" id="IPR051094">
    <property type="entry name" value="Diverse_Catalytic_Enzymes"/>
</dbReference>
<dbReference type="InterPro" id="IPR003607">
    <property type="entry name" value="HD/PDEase_dom"/>
</dbReference>
<evidence type="ECO:0000259" key="7">
    <source>
        <dbReference type="PROSITE" id="PS51831"/>
    </source>
</evidence>
<evidence type="ECO:0000256" key="6">
    <source>
        <dbReference type="ARBA" id="ARBA00049417"/>
    </source>
</evidence>
<evidence type="ECO:0000313" key="8">
    <source>
        <dbReference type="EMBL" id="MFC7390494.1"/>
    </source>
</evidence>
<dbReference type="NCBIfam" id="TIGR00277">
    <property type="entry name" value="HDIG"/>
    <property type="match status" value="1"/>
</dbReference>